<dbReference type="Proteomes" id="UP000334990">
    <property type="component" value="Unassembled WGS sequence"/>
</dbReference>
<proteinExistence type="predicted"/>
<dbReference type="AlphaFoldDB" id="A0A5M3W703"/>
<gene>
    <name evidence="2" type="ORF">Acor_50390</name>
</gene>
<evidence type="ECO:0000256" key="1">
    <source>
        <dbReference type="SAM" id="SignalP"/>
    </source>
</evidence>
<accession>A0A5M3W703</accession>
<name>A0A5M3W703_9ACTN</name>
<organism evidence="2 3">
    <name type="scientific">Acrocarpospora corrugata</name>
    <dbReference type="NCBI Taxonomy" id="35763"/>
    <lineage>
        <taxon>Bacteria</taxon>
        <taxon>Bacillati</taxon>
        <taxon>Actinomycetota</taxon>
        <taxon>Actinomycetes</taxon>
        <taxon>Streptosporangiales</taxon>
        <taxon>Streptosporangiaceae</taxon>
        <taxon>Acrocarpospora</taxon>
    </lineage>
</organism>
<evidence type="ECO:0000313" key="2">
    <source>
        <dbReference type="EMBL" id="GES02973.1"/>
    </source>
</evidence>
<protein>
    <recommendedName>
        <fullName evidence="4">Metalloprotease</fullName>
    </recommendedName>
</protein>
<evidence type="ECO:0000313" key="3">
    <source>
        <dbReference type="Proteomes" id="UP000334990"/>
    </source>
</evidence>
<evidence type="ECO:0008006" key="4">
    <source>
        <dbReference type="Google" id="ProtNLM"/>
    </source>
</evidence>
<feature type="chain" id="PRO_5024312640" description="Metalloprotease" evidence="1">
    <location>
        <begin position="28"/>
        <end position="259"/>
    </location>
</feature>
<keyword evidence="3" id="KW-1185">Reference proteome</keyword>
<comment type="caution">
    <text evidence="2">The sequence shown here is derived from an EMBL/GenBank/DDBJ whole genome shotgun (WGS) entry which is preliminary data.</text>
</comment>
<reference evidence="2 3" key="1">
    <citation type="submission" date="2019-10" db="EMBL/GenBank/DDBJ databases">
        <title>Whole genome shotgun sequence of Acrocarpospora corrugata NBRC 13972.</title>
        <authorList>
            <person name="Ichikawa N."/>
            <person name="Kimura A."/>
            <person name="Kitahashi Y."/>
            <person name="Komaki H."/>
            <person name="Oguchi A."/>
        </authorList>
    </citation>
    <scope>NUCLEOTIDE SEQUENCE [LARGE SCALE GENOMIC DNA]</scope>
    <source>
        <strain evidence="2 3">NBRC 13972</strain>
    </source>
</reference>
<keyword evidence="1" id="KW-0732">Signal</keyword>
<feature type="signal peptide" evidence="1">
    <location>
        <begin position="1"/>
        <end position="27"/>
    </location>
</feature>
<sequence length="259" mass="28695">MGLVIRIMVPIAAFLAASLIPSGAAFARVADDPAVNRLYTAGPIARTTCAEKPISKRNNLPIAKAYVTSVVGCLNNAWSKYLAKTGHKFAKPKVALLSKNPARFCGSKWEKETIYDYCFLNRTIAIVLDRRLLNLKPNDLYIFLTTAELYGEHVQTLTGLDADWAESAPNPDEDEEGFAESVRRLHLQAACLGAAFTASVYKSMPRKTAEWKSIVREKSKEIGYIYGSAKAITYWLNRGFNSRNPKYCNTWTASTAQVS</sequence>
<dbReference type="EMBL" id="BLAD01000063">
    <property type="protein sequence ID" value="GES02973.1"/>
    <property type="molecule type" value="Genomic_DNA"/>
</dbReference>